<dbReference type="InterPro" id="IPR003593">
    <property type="entry name" value="AAA+_ATPase"/>
</dbReference>
<feature type="domain" description="Bacterial type II secretion system protein E" evidence="4">
    <location>
        <begin position="294"/>
        <end position="308"/>
    </location>
</feature>
<dbReference type="AlphaFoldDB" id="A0A4R0N7Q9"/>
<reference evidence="5 6" key="1">
    <citation type="submission" date="2019-02" db="EMBL/GenBank/DDBJ databases">
        <title>Pedobacter sp. RP-3-11 sp. nov., isolated from Arctic soil.</title>
        <authorList>
            <person name="Dahal R.H."/>
        </authorList>
    </citation>
    <scope>NUCLEOTIDE SEQUENCE [LARGE SCALE GENOMIC DNA]</scope>
    <source>
        <strain evidence="5 6">RP-3-11</strain>
    </source>
</reference>
<dbReference type="EMBL" id="SJSN01000054">
    <property type="protein sequence ID" value="TCC96158.1"/>
    <property type="molecule type" value="Genomic_DNA"/>
</dbReference>
<dbReference type="OrthoDB" id="9808272at2"/>
<keyword evidence="6" id="KW-1185">Reference proteome</keyword>
<dbReference type="PANTHER" id="PTHR30258">
    <property type="entry name" value="TYPE II SECRETION SYSTEM PROTEIN GSPE-RELATED"/>
    <property type="match status" value="1"/>
</dbReference>
<keyword evidence="2" id="KW-0547">Nucleotide-binding</keyword>
<protein>
    <submittedName>
        <fullName evidence="5">Type II/IV secretion system protein</fullName>
    </submittedName>
</protein>
<proteinExistence type="inferred from homology"/>
<dbReference type="SMART" id="SM00382">
    <property type="entry name" value="AAA"/>
    <property type="match status" value="1"/>
</dbReference>
<dbReference type="RefSeq" id="WP_131563127.1">
    <property type="nucleotide sequence ID" value="NZ_SJSN01000054.1"/>
</dbReference>
<dbReference type="GO" id="GO:0005524">
    <property type="term" value="F:ATP binding"/>
    <property type="evidence" value="ECO:0007669"/>
    <property type="project" value="UniProtKB-KW"/>
</dbReference>
<sequence>MEITNDILNIIPKDIAMQYRVFPITLLADQLDLYCGKSCDKFSLKEELEVILGYSITLNEIEETEISRLLSTHYLSEASRDGDQKAISTISANDDFLNVLIEEARRLKSSDIHIETFEKRSRVRVRIDGMMVERYQVSKEDYPSLVNKIKIMANLDIAEKRLPQDGRIQFRSAKQAAFDIRVSVLPTLYGEKIVLRLLNNSSTDIDLNTLGLSQEDMFHYMQGVQRPNGIILISGPTGSGKTTTLYATLKLLNKSTRNILTIEDPIEYTLEGVNQVQLKESIGLGFAATLRTFLRQDPDVIMVGEIRDPETANMAIRAALTGHLVLSTIHTNSAWGTVSRLMDMGIPGFLLANMLNTTVAQRLIRLLCPFCKAEEEF</sequence>
<dbReference type="CDD" id="cd01129">
    <property type="entry name" value="PulE-GspE-like"/>
    <property type="match status" value="1"/>
</dbReference>
<dbReference type="Gene3D" id="3.40.50.300">
    <property type="entry name" value="P-loop containing nucleotide triphosphate hydrolases"/>
    <property type="match status" value="1"/>
</dbReference>
<dbReference type="PROSITE" id="PS00662">
    <property type="entry name" value="T2SP_E"/>
    <property type="match status" value="1"/>
</dbReference>
<dbReference type="PANTHER" id="PTHR30258:SF1">
    <property type="entry name" value="PROTEIN TRANSPORT PROTEIN HOFB HOMOLOG"/>
    <property type="match status" value="1"/>
</dbReference>
<evidence type="ECO:0000256" key="3">
    <source>
        <dbReference type="ARBA" id="ARBA00022840"/>
    </source>
</evidence>
<evidence type="ECO:0000256" key="1">
    <source>
        <dbReference type="ARBA" id="ARBA00006611"/>
    </source>
</evidence>
<gene>
    <name evidence="5" type="ORF">EZ449_22490</name>
</gene>
<dbReference type="GO" id="GO:0016887">
    <property type="term" value="F:ATP hydrolysis activity"/>
    <property type="evidence" value="ECO:0007669"/>
    <property type="project" value="TreeGrafter"/>
</dbReference>
<dbReference type="InterPro" id="IPR001482">
    <property type="entry name" value="T2SS/T4SS_dom"/>
</dbReference>
<evidence type="ECO:0000313" key="5">
    <source>
        <dbReference type="EMBL" id="TCC96158.1"/>
    </source>
</evidence>
<dbReference type="SUPFAM" id="SSF52540">
    <property type="entry name" value="P-loop containing nucleoside triphosphate hydrolases"/>
    <property type="match status" value="1"/>
</dbReference>
<organism evidence="5 6">
    <name type="scientific">Pedobacter frigidisoli</name>
    <dbReference type="NCBI Taxonomy" id="2530455"/>
    <lineage>
        <taxon>Bacteria</taxon>
        <taxon>Pseudomonadati</taxon>
        <taxon>Bacteroidota</taxon>
        <taxon>Sphingobacteriia</taxon>
        <taxon>Sphingobacteriales</taxon>
        <taxon>Sphingobacteriaceae</taxon>
        <taxon>Pedobacter</taxon>
    </lineage>
</organism>
<dbReference type="Gene3D" id="3.30.450.90">
    <property type="match status" value="1"/>
</dbReference>
<dbReference type="Proteomes" id="UP000291485">
    <property type="component" value="Unassembled WGS sequence"/>
</dbReference>
<evidence type="ECO:0000256" key="2">
    <source>
        <dbReference type="ARBA" id="ARBA00022741"/>
    </source>
</evidence>
<feature type="non-terminal residue" evidence="5">
    <location>
        <position position="377"/>
    </location>
</feature>
<dbReference type="GO" id="GO:0005886">
    <property type="term" value="C:plasma membrane"/>
    <property type="evidence" value="ECO:0007669"/>
    <property type="project" value="TreeGrafter"/>
</dbReference>
<name>A0A4R0N7Q9_9SPHI</name>
<evidence type="ECO:0000313" key="6">
    <source>
        <dbReference type="Proteomes" id="UP000291485"/>
    </source>
</evidence>
<dbReference type="Pfam" id="PF00437">
    <property type="entry name" value="T2SSE"/>
    <property type="match status" value="1"/>
</dbReference>
<comment type="caution">
    <text evidence="5">The sequence shown here is derived from an EMBL/GenBank/DDBJ whole genome shotgun (WGS) entry which is preliminary data.</text>
</comment>
<accession>A0A4R0N7Q9</accession>
<dbReference type="InterPro" id="IPR027417">
    <property type="entry name" value="P-loop_NTPase"/>
</dbReference>
<evidence type="ECO:0000259" key="4">
    <source>
        <dbReference type="PROSITE" id="PS00662"/>
    </source>
</evidence>
<keyword evidence="3" id="KW-0067">ATP-binding</keyword>
<comment type="similarity">
    <text evidence="1">Belongs to the GSP E family.</text>
</comment>